<organism evidence="2 3">
    <name type="scientific">Ananas comosus</name>
    <name type="common">Pineapple</name>
    <name type="synonym">Ananas ananas</name>
    <dbReference type="NCBI Taxonomy" id="4615"/>
    <lineage>
        <taxon>Eukaryota</taxon>
        <taxon>Viridiplantae</taxon>
        <taxon>Streptophyta</taxon>
        <taxon>Embryophyta</taxon>
        <taxon>Tracheophyta</taxon>
        <taxon>Spermatophyta</taxon>
        <taxon>Magnoliopsida</taxon>
        <taxon>Liliopsida</taxon>
        <taxon>Poales</taxon>
        <taxon>Bromeliaceae</taxon>
        <taxon>Bromelioideae</taxon>
        <taxon>Ananas</taxon>
    </lineage>
</organism>
<name>A0A6P5GIU2_ANACO</name>
<dbReference type="OrthoDB" id="688000at2759"/>
<sequence>MVEVMFIARSGNTARCSRDLTLAKMLVRPGRCFPNDPESENMVTEHNYGSINRAFVVCKEDKAIEEEFQRWMIEQSPGIEVKEIEGADHMVMLSKPQELCLEIGEKYQ</sequence>
<dbReference type="AlphaFoldDB" id="A0A6P5GIU2"/>
<dbReference type="RefSeq" id="XP_020107859.1">
    <property type="nucleotide sequence ID" value="XM_020252270.1"/>
</dbReference>
<gene>
    <name evidence="3" type="primary">LOC109723785</name>
</gene>
<dbReference type="Proteomes" id="UP000515123">
    <property type="component" value="Linkage group 18"/>
</dbReference>
<feature type="domain" description="AB hydrolase-1" evidence="1">
    <location>
        <begin position="42"/>
        <end position="99"/>
    </location>
</feature>
<dbReference type="PANTHER" id="PTHR10992">
    <property type="entry name" value="METHYLESTERASE FAMILY MEMBER"/>
    <property type="match status" value="1"/>
</dbReference>
<evidence type="ECO:0000259" key="1">
    <source>
        <dbReference type="Pfam" id="PF12697"/>
    </source>
</evidence>
<dbReference type="GO" id="GO:0009694">
    <property type="term" value="P:jasmonic acid metabolic process"/>
    <property type="evidence" value="ECO:0007669"/>
    <property type="project" value="TreeGrafter"/>
</dbReference>
<keyword evidence="2" id="KW-1185">Reference proteome</keyword>
<reference evidence="3" key="2">
    <citation type="submission" date="2025-08" db="UniProtKB">
        <authorList>
            <consortium name="RefSeq"/>
        </authorList>
    </citation>
    <scope>IDENTIFICATION</scope>
    <source>
        <tissue evidence="3">Leaf</tissue>
    </source>
</reference>
<proteinExistence type="predicted"/>
<dbReference type="Gene3D" id="3.40.50.1820">
    <property type="entry name" value="alpha/beta hydrolase"/>
    <property type="match status" value="1"/>
</dbReference>
<dbReference type="GeneID" id="109723785"/>
<dbReference type="InterPro" id="IPR045889">
    <property type="entry name" value="MES/HNL"/>
</dbReference>
<evidence type="ECO:0000313" key="2">
    <source>
        <dbReference type="Proteomes" id="UP000515123"/>
    </source>
</evidence>
<reference evidence="2" key="1">
    <citation type="journal article" date="2015" name="Nat. Genet.">
        <title>The pineapple genome and the evolution of CAM photosynthesis.</title>
        <authorList>
            <person name="Ming R."/>
            <person name="VanBuren R."/>
            <person name="Wai C.M."/>
            <person name="Tang H."/>
            <person name="Schatz M.C."/>
            <person name="Bowers J.E."/>
            <person name="Lyons E."/>
            <person name="Wang M.L."/>
            <person name="Chen J."/>
            <person name="Biggers E."/>
            <person name="Zhang J."/>
            <person name="Huang L."/>
            <person name="Zhang L."/>
            <person name="Miao W."/>
            <person name="Zhang J."/>
            <person name="Ye Z."/>
            <person name="Miao C."/>
            <person name="Lin Z."/>
            <person name="Wang H."/>
            <person name="Zhou H."/>
            <person name="Yim W.C."/>
            <person name="Priest H.D."/>
            <person name="Zheng C."/>
            <person name="Woodhouse M."/>
            <person name="Edger P.P."/>
            <person name="Guyot R."/>
            <person name="Guo H.B."/>
            <person name="Guo H."/>
            <person name="Zheng G."/>
            <person name="Singh R."/>
            <person name="Sharma A."/>
            <person name="Min X."/>
            <person name="Zheng Y."/>
            <person name="Lee H."/>
            <person name="Gurtowski J."/>
            <person name="Sedlazeck F.J."/>
            <person name="Harkess A."/>
            <person name="McKain M.R."/>
            <person name="Liao Z."/>
            <person name="Fang J."/>
            <person name="Liu J."/>
            <person name="Zhang X."/>
            <person name="Zhang Q."/>
            <person name="Hu W."/>
            <person name="Qin Y."/>
            <person name="Wang K."/>
            <person name="Chen L.Y."/>
            <person name="Shirley N."/>
            <person name="Lin Y.R."/>
            <person name="Liu L.Y."/>
            <person name="Hernandez A.G."/>
            <person name="Wright C.L."/>
            <person name="Bulone V."/>
            <person name="Tuskan G.A."/>
            <person name="Heath K."/>
            <person name="Zee F."/>
            <person name="Moore P.H."/>
            <person name="Sunkar R."/>
            <person name="Leebens-Mack J.H."/>
            <person name="Mockler T."/>
            <person name="Bennetzen J.L."/>
            <person name="Freeling M."/>
            <person name="Sankoff D."/>
            <person name="Paterson A.H."/>
            <person name="Zhu X."/>
            <person name="Yang X."/>
            <person name="Smith J.A."/>
            <person name="Cushman J.C."/>
            <person name="Paull R.E."/>
            <person name="Yu Q."/>
        </authorList>
    </citation>
    <scope>NUCLEOTIDE SEQUENCE [LARGE SCALE GENOMIC DNA]</scope>
    <source>
        <strain evidence="2">cv. F153</strain>
    </source>
</reference>
<dbReference type="PANTHER" id="PTHR10992:SF943">
    <property type="entry name" value="METHYLESTERASE 10"/>
    <property type="match status" value="1"/>
</dbReference>
<dbReference type="InterPro" id="IPR000073">
    <property type="entry name" value="AB_hydrolase_1"/>
</dbReference>
<dbReference type="GO" id="GO:0080031">
    <property type="term" value="F:methyl salicylate esterase activity"/>
    <property type="evidence" value="ECO:0007669"/>
    <property type="project" value="TreeGrafter"/>
</dbReference>
<dbReference type="Pfam" id="PF12697">
    <property type="entry name" value="Abhydrolase_6"/>
    <property type="match status" value="1"/>
</dbReference>
<dbReference type="InterPro" id="IPR029058">
    <property type="entry name" value="AB_hydrolase_fold"/>
</dbReference>
<dbReference type="GO" id="GO:0080030">
    <property type="term" value="F:methyl indole-3-acetate esterase activity"/>
    <property type="evidence" value="ECO:0007669"/>
    <property type="project" value="TreeGrafter"/>
</dbReference>
<dbReference type="SUPFAM" id="SSF53474">
    <property type="entry name" value="alpha/beta-Hydrolases"/>
    <property type="match status" value="1"/>
</dbReference>
<dbReference type="GO" id="GO:0080032">
    <property type="term" value="F:methyl jasmonate esterase activity"/>
    <property type="evidence" value="ECO:0007669"/>
    <property type="project" value="TreeGrafter"/>
</dbReference>
<evidence type="ECO:0000313" key="3">
    <source>
        <dbReference type="RefSeq" id="XP_020107859.1"/>
    </source>
</evidence>
<protein>
    <submittedName>
        <fullName evidence="3">Probable esterase PIR7A</fullName>
    </submittedName>
</protein>
<dbReference type="GO" id="GO:0009696">
    <property type="term" value="P:salicylic acid metabolic process"/>
    <property type="evidence" value="ECO:0007669"/>
    <property type="project" value="TreeGrafter"/>
</dbReference>
<accession>A0A6P5GIU2</accession>